<accession>A0AAC9RPW5</accession>
<dbReference type="PANTHER" id="PTHR21600">
    <property type="entry name" value="MITOCHONDRIAL RNA PSEUDOURIDINE SYNTHASE"/>
    <property type="match status" value="1"/>
</dbReference>
<dbReference type="PROSITE" id="PS01129">
    <property type="entry name" value="PSI_RLU"/>
    <property type="match status" value="1"/>
</dbReference>
<dbReference type="GO" id="GO:0140098">
    <property type="term" value="F:catalytic activity, acting on RNA"/>
    <property type="evidence" value="ECO:0007669"/>
    <property type="project" value="UniProtKB-ARBA"/>
</dbReference>
<dbReference type="Proteomes" id="UP000242864">
    <property type="component" value="Chromosome"/>
</dbReference>
<sequence length="284" mass="32585">MIFKYHVTETTTIKALLYEQQFSKKTLSAIKQDGALIVNGHNRTVRYVLEAGDILEVHLPKEVPSPYLIPYDAPLNILYEDDSLLLVAKPTHQNTAPSREHPHQSLVEQALAHMLAHDEQGIPHIVTRLDRHTSGIVIIAKSRHMHHLMNQCSIEKYYECICEGRLSEQGTIDVPIKRASDSIINRVVSNDGKPAKTLYWPLKQFKSYTWCRVKLETGRTHQIRVHFQWLGTPLVGDTLYGQAHPKYPTQLLKCADVRFKHPLTQENLCIKNEQPCFERILTTL</sequence>
<dbReference type="KEGG" id="slz:B5P37_09020"/>
<dbReference type="GO" id="GO:0003723">
    <property type="term" value="F:RNA binding"/>
    <property type="evidence" value="ECO:0007669"/>
    <property type="project" value="InterPro"/>
</dbReference>
<reference evidence="5 6" key="1">
    <citation type="submission" date="2017-04" db="EMBL/GenBank/DDBJ databases">
        <authorList>
            <person name="Veseli I.A."/>
            <person name="Tang C."/>
            <person name="Pombert J.-F."/>
        </authorList>
    </citation>
    <scope>NUCLEOTIDE SEQUENCE [LARGE SCALE GENOMIC DNA]</scope>
    <source>
        <strain evidence="5 6">ATCC 700373</strain>
    </source>
</reference>
<comment type="catalytic activity">
    <reaction evidence="1">
        <text>a uridine in RNA = a pseudouridine in RNA</text>
        <dbReference type="Rhea" id="RHEA:48348"/>
        <dbReference type="Rhea" id="RHEA-COMP:12068"/>
        <dbReference type="Rhea" id="RHEA-COMP:12069"/>
        <dbReference type="ChEBI" id="CHEBI:65314"/>
        <dbReference type="ChEBI" id="CHEBI:65315"/>
    </reaction>
</comment>
<gene>
    <name evidence="5" type="ORF">B5P37_09020</name>
</gene>
<evidence type="ECO:0000256" key="2">
    <source>
        <dbReference type="ARBA" id="ARBA00031870"/>
    </source>
</evidence>
<evidence type="ECO:0000313" key="5">
    <source>
        <dbReference type="EMBL" id="ARJ51441.1"/>
    </source>
</evidence>
<protein>
    <recommendedName>
        <fullName evidence="2">RNA pseudouridylate synthase</fullName>
    </recommendedName>
    <alternativeName>
        <fullName evidence="3">RNA-uridine isomerase</fullName>
    </alternativeName>
</protein>
<proteinExistence type="predicted"/>
<dbReference type="InterPro" id="IPR006145">
    <property type="entry name" value="PsdUridine_synth_RsuA/RluA"/>
</dbReference>
<dbReference type="EMBL" id="CP020773">
    <property type="protein sequence ID" value="ARJ51441.1"/>
    <property type="molecule type" value="Genomic_DNA"/>
</dbReference>
<dbReference type="InterPro" id="IPR006224">
    <property type="entry name" value="PsdUridine_synth_RluA-like_CS"/>
</dbReference>
<evidence type="ECO:0000256" key="1">
    <source>
        <dbReference type="ARBA" id="ARBA00000073"/>
    </source>
</evidence>
<dbReference type="CDD" id="cd02869">
    <property type="entry name" value="PseudoU_synth_RluA_like"/>
    <property type="match status" value="1"/>
</dbReference>
<organism evidence="5 6">
    <name type="scientific">Staphylococcus lutrae</name>
    <dbReference type="NCBI Taxonomy" id="155085"/>
    <lineage>
        <taxon>Bacteria</taxon>
        <taxon>Bacillati</taxon>
        <taxon>Bacillota</taxon>
        <taxon>Bacilli</taxon>
        <taxon>Bacillales</taxon>
        <taxon>Staphylococcaceae</taxon>
        <taxon>Staphylococcus</taxon>
    </lineage>
</organism>
<dbReference type="InterPro" id="IPR020103">
    <property type="entry name" value="PsdUridine_synth_cat_dom_sf"/>
</dbReference>
<feature type="domain" description="Pseudouridine synthase RsuA/RluA-like" evidence="4">
    <location>
        <begin position="84"/>
        <end position="228"/>
    </location>
</feature>
<dbReference type="PANTHER" id="PTHR21600:SF35">
    <property type="entry name" value="PSEUDOURIDINE SYNTHASE"/>
    <property type="match status" value="1"/>
</dbReference>
<dbReference type="SUPFAM" id="SSF55120">
    <property type="entry name" value="Pseudouridine synthase"/>
    <property type="match status" value="1"/>
</dbReference>
<dbReference type="AlphaFoldDB" id="A0AAC9RPW5"/>
<dbReference type="GO" id="GO:0009982">
    <property type="term" value="F:pseudouridine synthase activity"/>
    <property type="evidence" value="ECO:0007669"/>
    <property type="project" value="InterPro"/>
</dbReference>
<dbReference type="Pfam" id="PF00849">
    <property type="entry name" value="PseudoU_synth_2"/>
    <property type="match status" value="1"/>
</dbReference>
<keyword evidence="6" id="KW-1185">Reference proteome</keyword>
<evidence type="ECO:0000259" key="4">
    <source>
        <dbReference type="Pfam" id="PF00849"/>
    </source>
</evidence>
<dbReference type="GO" id="GO:0000455">
    <property type="term" value="P:enzyme-directed rRNA pseudouridine synthesis"/>
    <property type="evidence" value="ECO:0007669"/>
    <property type="project" value="TreeGrafter"/>
</dbReference>
<dbReference type="Gene3D" id="3.30.2350.10">
    <property type="entry name" value="Pseudouridine synthase"/>
    <property type="match status" value="1"/>
</dbReference>
<name>A0AAC9RPW5_9STAP</name>
<evidence type="ECO:0000313" key="6">
    <source>
        <dbReference type="Proteomes" id="UP000242864"/>
    </source>
</evidence>
<dbReference type="RefSeq" id="WP_085237904.1">
    <property type="nucleotide sequence ID" value="NZ_CP020773.1"/>
</dbReference>
<evidence type="ECO:0000256" key="3">
    <source>
        <dbReference type="ARBA" id="ARBA00033164"/>
    </source>
</evidence>
<dbReference type="InterPro" id="IPR050188">
    <property type="entry name" value="RluA_PseudoU_synthase"/>
</dbReference>